<dbReference type="EMBL" id="CP068570">
    <property type="protein sequence ID" value="QQZ51098.1"/>
    <property type="molecule type" value="Genomic_DNA"/>
</dbReference>
<comment type="subcellular location">
    <subcellularLocation>
        <location evidence="1">Cell membrane</location>
        <topology evidence="1">Multi-pass membrane protein</topology>
    </subcellularLocation>
</comment>
<keyword evidence="5" id="KW-1133">Transmembrane helix</keyword>
<evidence type="ECO:0000313" key="8">
    <source>
        <dbReference type="EMBL" id="QQZ51098.1"/>
    </source>
</evidence>
<dbReference type="PANTHER" id="PTHR30043:SF1">
    <property type="entry name" value="ABC TRANSPORT SYSTEM PERMEASE PROTEIN P69"/>
    <property type="match status" value="1"/>
</dbReference>
<proteinExistence type="predicted"/>
<dbReference type="InterPro" id="IPR035906">
    <property type="entry name" value="MetI-like_sf"/>
</dbReference>
<evidence type="ECO:0000256" key="2">
    <source>
        <dbReference type="ARBA" id="ARBA00022448"/>
    </source>
</evidence>
<dbReference type="GO" id="GO:0005886">
    <property type="term" value="C:plasma membrane"/>
    <property type="evidence" value="ECO:0007669"/>
    <property type="project" value="UniProtKB-SubCell"/>
</dbReference>
<evidence type="ECO:0000256" key="1">
    <source>
        <dbReference type="ARBA" id="ARBA00004651"/>
    </source>
</evidence>
<evidence type="ECO:0000256" key="7">
    <source>
        <dbReference type="SAM" id="MobiDB-lite"/>
    </source>
</evidence>
<reference evidence="8" key="1">
    <citation type="submission" date="2021-01" db="EMBL/GenBank/DDBJ databases">
        <title>Genome sequence of Phenylobacterium sp. 20VBR1 isolated from a valley glaceir, Ny-Alesund, Svalbard.</title>
        <authorList>
            <person name="Thomas F.A."/>
            <person name="Krishnan K.P."/>
            <person name="Sinha R.K."/>
        </authorList>
    </citation>
    <scope>NUCLEOTIDE SEQUENCE</scope>
    <source>
        <strain evidence="8">20VBR1</strain>
    </source>
</reference>
<feature type="region of interest" description="Disordered" evidence="7">
    <location>
        <begin position="62"/>
        <end position="93"/>
    </location>
</feature>
<feature type="compositionally biased region" description="Low complexity" evidence="7">
    <location>
        <begin position="62"/>
        <end position="87"/>
    </location>
</feature>
<keyword evidence="6" id="KW-0472">Membrane</keyword>
<sequence length="93" mass="9866">MGGLGKLFSEINEEVDPRQLEAMEASGTGLIRKIRYGVIPQVLPNYASYALIRLEGNLAAPRPWASSAPAASASSCSGRSPTPSSTPIWRSCC</sequence>
<gene>
    <name evidence="8" type="ORF">JKL49_08065</name>
</gene>
<keyword evidence="4" id="KW-0812">Transmembrane</keyword>
<name>A0A974P5I2_9CAUL</name>
<protein>
    <submittedName>
        <fullName evidence="8">Uncharacterized protein</fullName>
    </submittedName>
</protein>
<dbReference type="SUPFAM" id="SSF161098">
    <property type="entry name" value="MetI-like"/>
    <property type="match status" value="1"/>
</dbReference>
<accession>A0A974P5I2</accession>
<keyword evidence="2" id="KW-0813">Transport</keyword>
<evidence type="ECO:0000256" key="4">
    <source>
        <dbReference type="ARBA" id="ARBA00022692"/>
    </source>
</evidence>
<dbReference type="AlphaFoldDB" id="A0A974P5I2"/>
<evidence type="ECO:0000256" key="3">
    <source>
        <dbReference type="ARBA" id="ARBA00022475"/>
    </source>
</evidence>
<keyword evidence="3" id="KW-1003">Cell membrane</keyword>
<organism evidence="8">
    <name type="scientific">Phenylobacterium glaciei</name>
    <dbReference type="NCBI Taxonomy" id="2803784"/>
    <lineage>
        <taxon>Bacteria</taxon>
        <taxon>Pseudomonadati</taxon>
        <taxon>Pseudomonadota</taxon>
        <taxon>Alphaproteobacteria</taxon>
        <taxon>Caulobacterales</taxon>
        <taxon>Caulobacteraceae</taxon>
        <taxon>Phenylobacterium</taxon>
    </lineage>
</organism>
<dbReference type="PANTHER" id="PTHR30043">
    <property type="entry name" value="PHOSPHONATES TRANSPORT SYSTEM PERMEASE PROTEIN"/>
    <property type="match status" value="1"/>
</dbReference>
<evidence type="ECO:0000256" key="5">
    <source>
        <dbReference type="ARBA" id="ARBA00022989"/>
    </source>
</evidence>
<evidence type="ECO:0000256" key="6">
    <source>
        <dbReference type="ARBA" id="ARBA00023136"/>
    </source>
</evidence>
<dbReference type="Gene3D" id="1.10.3720.10">
    <property type="entry name" value="MetI-like"/>
    <property type="match status" value="1"/>
</dbReference>